<dbReference type="Gene3D" id="2.130.10.10">
    <property type="entry name" value="YVTN repeat-like/Quinoprotein amine dehydrogenase"/>
    <property type="match status" value="3"/>
</dbReference>
<dbReference type="PANTHER" id="PTHR19848">
    <property type="entry name" value="WD40 REPEAT PROTEIN"/>
    <property type="match status" value="1"/>
</dbReference>
<proteinExistence type="predicted"/>
<evidence type="ECO:0000256" key="2">
    <source>
        <dbReference type="ARBA" id="ARBA00022737"/>
    </source>
</evidence>
<protein>
    <submittedName>
        <fullName evidence="4">Uncharacterized protein</fullName>
    </submittedName>
</protein>
<dbReference type="InterPro" id="IPR019775">
    <property type="entry name" value="WD40_repeat_CS"/>
</dbReference>
<dbReference type="PROSITE" id="PS50082">
    <property type="entry name" value="WD_REPEATS_2"/>
    <property type="match status" value="4"/>
</dbReference>
<dbReference type="InterPro" id="IPR015943">
    <property type="entry name" value="WD40/YVTN_repeat-like_dom_sf"/>
</dbReference>
<dbReference type="Pfam" id="PF00400">
    <property type="entry name" value="WD40"/>
    <property type="match status" value="3"/>
</dbReference>
<dbReference type="PANTHER" id="PTHR19848:SF8">
    <property type="entry name" value="F-BOX AND WD REPEAT DOMAIN CONTAINING 7"/>
    <property type="match status" value="1"/>
</dbReference>
<keyword evidence="2" id="KW-0677">Repeat</keyword>
<evidence type="ECO:0000256" key="3">
    <source>
        <dbReference type="PROSITE-ProRule" id="PRU00221"/>
    </source>
</evidence>
<dbReference type="PROSITE" id="PS50294">
    <property type="entry name" value="WD_REPEATS_REGION"/>
    <property type="match status" value="1"/>
</dbReference>
<dbReference type="InterPro" id="IPR036322">
    <property type="entry name" value="WD40_repeat_dom_sf"/>
</dbReference>
<dbReference type="PRINTS" id="PR00320">
    <property type="entry name" value="GPROTEINBRPT"/>
</dbReference>
<name>A0ABV3DVP6_9ACTN</name>
<keyword evidence="1 3" id="KW-0853">WD repeat</keyword>
<sequence length="1446" mass="153964">MFGGYQALVVGIEGPPIDLARPKLGARAPLEFAAEYAERVRTMLTGKYGYVEVASQADPAATASALEDAVDQVLTKSSGFAVVHLLSHGLSGAGEKLYVVGGDGRRTRIDVESWLATLETGDDGDAAHEAPNVLFLLDLCYAGAPARLAWQQFLTAGRRRGWVIAAAQPGEEAYDGILSQAVAEVLAGFHDGTIGLHPTYEFIPFERFCHEVAVAVARRAAQLLVPQEITLPMTQVGTDLSWLRFFRNPRFDRSAGGVRRNVDIGAGALLDEALDQRHFVGRAGGVELFRHDDGDRRGMFQGREEQAVALTEWFAGFGPPFRVVTGKPGGGKSALLGVLVCAAHPRLRAETMSLWEPSLGWDTAPEETANLAVVHARRRSYQDILASLVRQWGLAAPPDDGSGWTVPQVVDALAGWERPAVLVLDALDEAERPEEVVSALLTPLLAVVGGDGQAAFRILVGARPEEWFAPLFARSAAMGGLLDLSTVPDDDLIRDLTAYVRGLLRDDPGFAARCPLPVLNHLAKCIAGEVVRTGEPQSGRSPREAGEFLVSALFVRYVLGGSERLETRSDAEQLAALVPKSLGMVLRLDLLRRADFWVAAVLAVLAYSQGAGMPERVIAAVAPAFAPGHLPTPGIEEIRRALESGRFYLRRDADREGSPLYRLFHQGLADELRANPFIATAVAEGTVSAPGGFAAARYAREVWAAMLASVPRRPDGVPRWDLAEPYLVRHAAQHALDAGELDELLDDAEFLVHADPDALAAVLQHLPGQLPLAASVYLAGHTSHRSVPATERRQMLAVDAMRFDATELAERLLHGQNWSIRWTAGSAPSRALRASLPGHPQTRIWTLRTVELDGRTLLLSGADDNTLRIWDLDAHAAVQALPHPTPVGCVVPVRQQGELRFVTGCDDGWLWVWSWPSGELVDTFPAHETPVWSLAATPDGRLLASGAEEGSLRTWNLATGDMTGDFHVGEAPVNSLDVCLVDGAPHLLGTCGGAAAVWRATDGVCVRGLDASWATVARTVLLNGTSCAVVGSSTGKCRVWDLGDGSPVVTFRTHDGAVVDLVAVAAPDDARPHIATVGSDGVLGIWEVASGGQVAVHRGHTTQITAVCGYRSHDGHRLVTGGERGSIRIWETYGPAAAPSAAAHRDPVIGVLAAHDASGDTAVSLGRDSLRLWNLRDGTNERLDHGENHFHTIGTTTDGRSDSVFAVGQATLQAFDASAGGGATAVHFWSGAPAVGAAASARIGDHEYAVLGDDSGALRWLPLRGGSPQEPAVAVSDQRITLLASLPRAGGGPLIAALDLNGCLVVVDGDHPPQIVEQFDEPLHAMAFTMLDGDAVLVLGGNGHVHKLNLRTGHANTLDCRTDREVTCVVPCLRDGRPHALTGGTDRKVRLWDLALDTLVDTFAFPDSVFALAVTNSGDLLVGMGADLMLLSPDPAVLRLERASHA</sequence>
<dbReference type="CDD" id="cd00200">
    <property type="entry name" value="WD40"/>
    <property type="match status" value="1"/>
</dbReference>
<organism evidence="4 5">
    <name type="scientific">Streptodolium elevatio</name>
    <dbReference type="NCBI Taxonomy" id="3157996"/>
    <lineage>
        <taxon>Bacteria</taxon>
        <taxon>Bacillati</taxon>
        <taxon>Actinomycetota</taxon>
        <taxon>Actinomycetes</taxon>
        <taxon>Kitasatosporales</taxon>
        <taxon>Streptomycetaceae</taxon>
        <taxon>Streptodolium</taxon>
    </lineage>
</organism>
<evidence type="ECO:0000313" key="4">
    <source>
        <dbReference type="EMBL" id="MEU8139791.1"/>
    </source>
</evidence>
<keyword evidence="5" id="KW-1185">Reference proteome</keyword>
<feature type="repeat" description="WD" evidence="3">
    <location>
        <begin position="1381"/>
        <end position="1402"/>
    </location>
</feature>
<gene>
    <name evidence="4" type="ORF">AB0C36_40640</name>
</gene>
<feature type="repeat" description="WD" evidence="3">
    <location>
        <begin position="924"/>
        <end position="965"/>
    </location>
</feature>
<accession>A0ABV3DVP6</accession>
<comment type="caution">
    <text evidence="4">The sequence shown here is derived from an EMBL/GenBank/DDBJ whole genome shotgun (WGS) entry which is preliminary data.</text>
</comment>
<dbReference type="PROSITE" id="PS00678">
    <property type="entry name" value="WD_REPEATS_1"/>
    <property type="match status" value="1"/>
</dbReference>
<feature type="repeat" description="WD" evidence="3">
    <location>
        <begin position="857"/>
        <end position="880"/>
    </location>
</feature>
<dbReference type="InterPro" id="IPR020472">
    <property type="entry name" value="WD40_PAC1"/>
</dbReference>
<dbReference type="RefSeq" id="WP_358364180.1">
    <property type="nucleotide sequence ID" value="NZ_JBEZFP010000201.1"/>
</dbReference>
<reference evidence="4 5" key="1">
    <citation type="submission" date="2024-06" db="EMBL/GenBank/DDBJ databases">
        <title>The Natural Products Discovery Center: Release of the First 8490 Sequenced Strains for Exploring Actinobacteria Biosynthetic Diversity.</title>
        <authorList>
            <person name="Kalkreuter E."/>
            <person name="Kautsar S.A."/>
            <person name="Yang D."/>
            <person name="Bader C.D."/>
            <person name="Teijaro C.N."/>
            <person name="Fluegel L."/>
            <person name="Davis C.M."/>
            <person name="Simpson J.R."/>
            <person name="Lauterbach L."/>
            <person name="Steele A.D."/>
            <person name="Gui C."/>
            <person name="Meng S."/>
            <person name="Li G."/>
            <person name="Viehrig K."/>
            <person name="Ye F."/>
            <person name="Su P."/>
            <person name="Kiefer A.F."/>
            <person name="Nichols A."/>
            <person name="Cepeda A.J."/>
            <person name="Yan W."/>
            <person name="Fan B."/>
            <person name="Jiang Y."/>
            <person name="Adhikari A."/>
            <person name="Zheng C.-J."/>
            <person name="Schuster L."/>
            <person name="Cowan T.M."/>
            <person name="Smanski M.J."/>
            <person name="Chevrette M.G."/>
            <person name="De Carvalho L.P.S."/>
            <person name="Shen B."/>
        </authorList>
    </citation>
    <scope>NUCLEOTIDE SEQUENCE [LARGE SCALE GENOMIC DNA]</scope>
    <source>
        <strain evidence="4 5">NPDC048946</strain>
    </source>
</reference>
<dbReference type="SUPFAM" id="SSF50978">
    <property type="entry name" value="WD40 repeat-like"/>
    <property type="match status" value="2"/>
</dbReference>
<dbReference type="InterPro" id="IPR001680">
    <property type="entry name" value="WD40_rpt"/>
</dbReference>
<feature type="repeat" description="WD" evidence="3">
    <location>
        <begin position="1097"/>
        <end position="1131"/>
    </location>
</feature>
<dbReference type="Proteomes" id="UP001551482">
    <property type="component" value="Unassembled WGS sequence"/>
</dbReference>
<dbReference type="SMART" id="SM00320">
    <property type="entry name" value="WD40"/>
    <property type="match status" value="8"/>
</dbReference>
<dbReference type="EMBL" id="JBEZFP010000201">
    <property type="protein sequence ID" value="MEU8139791.1"/>
    <property type="molecule type" value="Genomic_DNA"/>
</dbReference>
<evidence type="ECO:0000313" key="5">
    <source>
        <dbReference type="Proteomes" id="UP001551482"/>
    </source>
</evidence>
<evidence type="ECO:0000256" key="1">
    <source>
        <dbReference type="ARBA" id="ARBA00022574"/>
    </source>
</evidence>